<feature type="transmembrane region" description="Helical" evidence="12">
    <location>
        <begin position="356"/>
        <end position="374"/>
    </location>
</feature>
<comment type="subcellular location">
    <subcellularLocation>
        <location evidence="1">Cell membrane</location>
    </subcellularLocation>
</comment>
<evidence type="ECO:0000256" key="10">
    <source>
        <dbReference type="ARBA" id="ARBA00042373"/>
    </source>
</evidence>
<sequence>MEPISLRTPLALLLISLAVIASVWWWLATPITLARAPIDPAAKLQCVSYTPFRGAQTPLDPTTQIPVEQIEQDLADLAKVTDCVRTYSIENGLDQVPGVAAKVGLKVMQGIWLSSNRFKNLQQIAIAVRLAKEYPGVVTSLIVGNEVLLRGEMTAADLAGNIRAVKAAAGNLPVTYADVWEYWVKNREIYDAVDFVTIHILPYWEDIPVKAKYAAAHVDDIRKRMAVTFPGKEILIGETGWPSAGRMREGALPSRTNQARVVSEILDLAKREGFRVNLIEAYDQPWKRKLEGTVGGNWGLFDAARRQVKYPPGVAISNYPDWKLQMAGGMALSIATFLAAWLTLRRRPWTPRPSAWIAVGISATTAGTLLGIAGDKMYYESYGVGGWLHWGVLLAAAIASPLLTAHALIAGRSLPTFLELVGPRDYRGKGAIGALLAIVLVITTVIAAETALGFAFDPRYRDFPYASLTMAVVPFALLTMFNRPKEGIRPLAESVFAGLLAIAALFTIYNEGTINWQSDWTCVMYLLLAATLWRARAAQNPG</sequence>
<evidence type="ECO:0000256" key="3">
    <source>
        <dbReference type="ARBA" id="ARBA00022801"/>
    </source>
</evidence>
<dbReference type="EMBL" id="JAGEPA010000001">
    <property type="protein sequence ID" value="MBO1435234.1"/>
    <property type="molecule type" value="Genomic_DNA"/>
</dbReference>
<comment type="function">
    <text evidence="9">Glucanases play a role in cell expansion during growth, in cell-cell fusion during mating, and in spore release during sporulation. This enzyme may be involved in beta-glucan degradation. Active on laminarin and lichenan.</text>
</comment>
<keyword evidence="2" id="KW-1003">Cell membrane</keyword>
<evidence type="ECO:0000256" key="7">
    <source>
        <dbReference type="ARBA" id="ARBA00023316"/>
    </source>
</evidence>
<evidence type="ECO:0000256" key="6">
    <source>
        <dbReference type="ARBA" id="ARBA00023277"/>
    </source>
</evidence>
<dbReference type="InterPro" id="IPR017853">
    <property type="entry name" value="GH"/>
</dbReference>
<keyword evidence="6" id="KW-0119">Carbohydrate metabolism</keyword>
<dbReference type="SUPFAM" id="SSF51445">
    <property type="entry name" value="(Trans)glycosidases"/>
    <property type="match status" value="1"/>
</dbReference>
<keyword evidence="3" id="KW-0378">Hydrolase</keyword>
<dbReference type="Gene3D" id="3.20.20.80">
    <property type="entry name" value="Glycosidases"/>
    <property type="match status" value="1"/>
</dbReference>
<dbReference type="Proteomes" id="UP000692816">
    <property type="component" value="Unassembled WGS sequence"/>
</dbReference>
<name>A0ABS3MUT4_9BRAD</name>
<organism evidence="13 14">
    <name type="scientific">Bradyrhizobium quebecense</name>
    <dbReference type="NCBI Taxonomy" id="2748629"/>
    <lineage>
        <taxon>Bacteria</taxon>
        <taxon>Pseudomonadati</taxon>
        <taxon>Pseudomonadota</taxon>
        <taxon>Alphaproteobacteria</taxon>
        <taxon>Hyphomicrobiales</taxon>
        <taxon>Nitrobacteraceae</taxon>
        <taxon>Bradyrhizobium</taxon>
    </lineage>
</organism>
<keyword evidence="7" id="KW-0961">Cell wall biogenesis/degradation</keyword>
<keyword evidence="12" id="KW-1133">Transmembrane helix</keyword>
<evidence type="ECO:0000313" key="14">
    <source>
        <dbReference type="Proteomes" id="UP000692816"/>
    </source>
</evidence>
<keyword evidence="12" id="KW-0812">Transmembrane</keyword>
<dbReference type="InterPro" id="IPR050732">
    <property type="entry name" value="Beta-glucan_modifiers"/>
</dbReference>
<accession>A0ABS3MUT4</accession>
<feature type="transmembrane region" description="Helical" evidence="12">
    <location>
        <begin position="386"/>
        <end position="410"/>
    </location>
</feature>
<feature type="transmembrane region" description="Helical" evidence="12">
    <location>
        <begin position="326"/>
        <end position="344"/>
    </location>
</feature>
<evidence type="ECO:0000256" key="11">
    <source>
        <dbReference type="ARBA" id="ARBA00043078"/>
    </source>
</evidence>
<feature type="transmembrane region" description="Helical" evidence="12">
    <location>
        <begin position="431"/>
        <end position="456"/>
    </location>
</feature>
<evidence type="ECO:0000256" key="12">
    <source>
        <dbReference type="SAM" id="Phobius"/>
    </source>
</evidence>
<evidence type="ECO:0000256" key="9">
    <source>
        <dbReference type="ARBA" id="ARBA00037649"/>
    </source>
</evidence>
<dbReference type="PANTHER" id="PTHR16631">
    <property type="entry name" value="GLUCAN 1,3-BETA-GLUCOSIDASE"/>
    <property type="match status" value="1"/>
</dbReference>
<gene>
    <name evidence="13" type="ORF">J4P68_38865</name>
</gene>
<reference evidence="13" key="1">
    <citation type="journal article" date="2021" name="Int. J. Syst. Evol. Microbiol.">
        <title>Bradyrhizobium septentrionale sp. nov. (sv. septentrionale) and Bradyrhizobium quebecense sp. nov. (sv. septentrionale) associated with legumes native to Canada possess rearranged symbiosis genes and numerous insertion sequences.</title>
        <authorList>
            <person name="Bromfield E.S.P."/>
            <person name="Cloutier S."/>
        </authorList>
    </citation>
    <scope>NUCLEOTIDE SEQUENCE</scope>
    <source>
        <strain evidence="13">12S5</strain>
    </source>
</reference>
<evidence type="ECO:0000313" key="13">
    <source>
        <dbReference type="EMBL" id="MBO1435234.1"/>
    </source>
</evidence>
<feature type="transmembrane region" description="Helical" evidence="12">
    <location>
        <begin position="491"/>
        <end position="509"/>
    </location>
</feature>
<evidence type="ECO:0000256" key="4">
    <source>
        <dbReference type="ARBA" id="ARBA00023136"/>
    </source>
</evidence>
<evidence type="ECO:0000256" key="5">
    <source>
        <dbReference type="ARBA" id="ARBA00023180"/>
    </source>
</evidence>
<feature type="transmembrane region" description="Helical" evidence="12">
    <location>
        <begin position="462"/>
        <end position="479"/>
    </location>
</feature>
<protein>
    <recommendedName>
        <fullName evidence="11">Endo-1,3-beta-glucanase btgC</fullName>
    </recommendedName>
    <alternativeName>
        <fullName evidence="10">Laminarinase btgC</fullName>
    </alternativeName>
</protein>
<keyword evidence="14" id="KW-1185">Reference proteome</keyword>
<evidence type="ECO:0000256" key="8">
    <source>
        <dbReference type="ARBA" id="ARBA00023326"/>
    </source>
</evidence>
<keyword evidence="4 12" id="KW-0472">Membrane</keyword>
<dbReference type="RefSeq" id="WP_207839770.1">
    <property type="nucleotide sequence ID" value="NZ_CP088282.1"/>
</dbReference>
<evidence type="ECO:0000256" key="1">
    <source>
        <dbReference type="ARBA" id="ARBA00004236"/>
    </source>
</evidence>
<dbReference type="PANTHER" id="PTHR16631:SF17">
    <property type="entry name" value="GLUCAN ENDO-1,3-BETA-GLUCOSIDASE BTGC"/>
    <property type="match status" value="1"/>
</dbReference>
<comment type="caution">
    <text evidence="13">The sequence shown here is derived from an EMBL/GenBank/DDBJ whole genome shotgun (WGS) entry which is preliminary data.</text>
</comment>
<keyword evidence="5" id="KW-0325">Glycoprotein</keyword>
<proteinExistence type="predicted"/>
<keyword evidence="8" id="KW-0624">Polysaccharide degradation</keyword>
<evidence type="ECO:0000256" key="2">
    <source>
        <dbReference type="ARBA" id="ARBA00022475"/>
    </source>
</evidence>